<feature type="domain" description="C2H2-type" evidence="11">
    <location>
        <begin position="207"/>
        <end position="237"/>
    </location>
</feature>
<reference evidence="12" key="1">
    <citation type="journal article" date="2020" name="Phytopathology">
        <title>Genome Sequence Resources of Colletotrichum truncatum, C. plurivorum, C. musicola, and C. sojae: Four Species Pathogenic to Soybean (Glycine max).</title>
        <authorList>
            <person name="Rogerio F."/>
            <person name="Boufleur T.R."/>
            <person name="Ciampi-Guillardi M."/>
            <person name="Sukno S.A."/>
            <person name="Thon M.R."/>
            <person name="Massola Junior N.S."/>
            <person name="Baroncelli R."/>
        </authorList>
    </citation>
    <scope>NUCLEOTIDE SEQUENCE</scope>
    <source>
        <strain evidence="12">LFN00145</strain>
    </source>
</reference>
<dbReference type="FunFam" id="3.30.160.60:FF:001102">
    <property type="entry name" value="Transcription factor IIIA"/>
    <property type="match status" value="1"/>
</dbReference>
<evidence type="ECO:0000256" key="5">
    <source>
        <dbReference type="ARBA" id="ARBA00022833"/>
    </source>
</evidence>
<evidence type="ECO:0000256" key="1">
    <source>
        <dbReference type="ARBA" id="ARBA00004123"/>
    </source>
</evidence>
<name>A0A8H6KUZ5_9PEZI</name>
<evidence type="ECO:0000256" key="7">
    <source>
        <dbReference type="ARBA" id="ARBA00023163"/>
    </source>
</evidence>
<dbReference type="Pfam" id="PF00096">
    <property type="entry name" value="zf-C2H2"/>
    <property type="match status" value="2"/>
</dbReference>
<dbReference type="InterPro" id="IPR013087">
    <property type="entry name" value="Znf_C2H2_type"/>
</dbReference>
<comment type="subcellular location">
    <subcellularLocation>
        <location evidence="1">Nucleus</location>
    </subcellularLocation>
</comment>
<dbReference type="PROSITE" id="PS50157">
    <property type="entry name" value="ZINC_FINGER_C2H2_2"/>
    <property type="match status" value="7"/>
</dbReference>
<evidence type="ECO:0000256" key="6">
    <source>
        <dbReference type="ARBA" id="ARBA00023015"/>
    </source>
</evidence>
<protein>
    <recommendedName>
        <fullName evidence="11">C2H2-type domain-containing protein</fullName>
    </recommendedName>
</protein>
<keyword evidence="5" id="KW-0862">Zinc</keyword>
<dbReference type="GO" id="GO:0006357">
    <property type="term" value="P:regulation of transcription by RNA polymerase II"/>
    <property type="evidence" value="ECO:0007669"/>
    <property type="project" value="TreeGrafter"/>
</dbReference>
<dbReference type="SMART" id="SM00355">
    <property type="entry name" value="ZnF_C2H2"/>
    <property type="match status" value="10"/>
</dbReference>
<dbReference type="Gene3D" id="3.30.160.60">
    <property type="entry name" value="Classic Zinc Finger"/>
    <property type="match status" value="5"/>
</dbReference>
<keyword evidence="2" id="KW-0479">Metal-binding</keyword>
<keyword evidence="3" id="KW-0677">Repeat</keyword>
<feature type="domain" description="C2H2-type" evidence="11">
    <location>
        <begin position="114"/>
        <end position="144"/>
    </location>
</feature>
<organism evidence="12 13">
    <name type="scientific">Colletotrichum plurivorum</name>
    <dbReference type="NCBI Taxonomy" id="2175906"/>
    <lineage>
        <taxon>Eukaryota</taxon>
        <taxon>Fungi</taxon>
        <taxon>Dikarya</taxon>
        <taxon>Ascomycota</taxon>
        <taxon>Pezizomycotina</taxon>
        <taxon>Sordariomycetes</taxon>
        <taxon>Hypocreomycetidae</taxon>
        <taxon>Glomerellales</taxon>
        <taxon>Glomerellaceae</taxon>
        <taxon>Colletotrichum</taxon>
        <taxon>Colletotrichum orchidearum species complex</taxon>
    </lineage>
</organism>
<evidence type="ECO:0000313" key="12">
    <source>
        <dbReference type="EMBL" id="KAF6838060.1"/>
    </source>
</evidence>
<accession>A0A8H6KUZ5</accession>
<evidence type="ECO:0000256" key="8">
    <source>
        <dbReference type="ARBA" id="ARBA00023242"/>
    </source>
</evidence>
<evidence type="ECO:0000256" key="4">
    <source>
        <dbReference type="ARBA" id="ARBA00022771"/>
    </source>
</evidence>
<feature type="domain" description="C2H2-type" evidence="11">
    <location>
        <begin position="84"/>
        <end position="113"/>
    </location>
</feature>
<evidence type="ECO:0000313" key="13">
    <source>
        <dbReference type="Proteomes" id="UP000654918"/>
    </source>
</evidence>
<keyword evidence="6" id="KW-0805">Transcription regulation</keyword>
<feature type="domain" description="C2H2-type" evidence="11">
    <location>
        <begin position="307"/>
        <end position="337"/>
    </location>
</feature>
<dbReference type="GO" id="GO:0008270">
    <property type="term" value="F:zinc ion binding"/>
    <property type="evidence" value="ECO:0007669"/>
    <property type="project" value="UniProtKB-KW"/>
</dbReference>
<evidence type="ECO:0000256" key="3">
    <source>
        <dbReference type="ARBA" id="ARBA00022737"/>
    </source>
</evidence>
<evidence type="ECO:0000256" key="2">
    <source>
        <dbReference type="ARBA" id="ARBA00022723"/>
    </source>
</evidence>
<dbReference type="InterPro" id="IPR036236">
    <property type="entry name" value="Znf_C2H2_sf"/>
</dbReference>
<keyword evidence="4 9" id="KW-0863">Zinc-finger</keyword>
<feature type="domain" description="C2H2-type" evidence="11">
    <location>
        <begin position="406"/>
        <end position="435"/>
    </location>
</feature>
<dbReference type="InterPro" id="IPR051061">
    <property type="entry name" value="Zinc_finger_trans_reg"/>
</dbReference>
<evidence type="ECO:0000256" key="10">
    <source>
        <dbReference type="SAM" id="MobiDB-lite"/>
    </source>
</evidence>
<evidence type="ECO:0000259" key="11">
    <source>
        <dbReference type="PROSITE" id="PS50157"/>
    </source>
</evidence>
<sequence length="554" mass="61464">MMKRKAQEDADPASAEPKRSKVEELGDAGKFLPSPIGAAASDDDYDDTASNSASTANADAETVLTGQTSMTTRSRKFPSDLKTIKCTYPDCQKTFNRPARLAAHLRSHTDDRPFKCTEAGCDKDYREEKHLRQHVKGSHTQERAYACAHEGCGKSFLTATRLRRHQEVHAGQERFRCRDFPPCNLSFRKHNTLQRHIRSEHLGTHAYPCQEAGCSAGFDSQGALRNHTRRDHSEPQFWCEECGGDGDGDGEGSSRVGFTSLALLQAHIRKEHLDCIFCNFKCTGQWELERHVEMRHSGIPLEARKTVACTWEGCDKKFTKKHNLTVHIRTAHEGYRFVCGEVDVQGTADLVGWSNDNGCGVGFITKANLEDHIRYVHLGFKRPQPAKPVDGRPSLIDDIAGTNRNIPCTVEGCNARFIRHHDLQAHLENHPAVAPAAPQMDSVEAALLGLVDSGTSTPSTSVGPFGEDREMPELPLHGLVPGVTDFSPRVWDDVQVQLGLEGLTEQDLSGDFWIGADDRFDTPPQSWQEEEAAMRNLIDDDFNRFVDPALGSAP</sequence>
<comment type="caution">
    <text evidence="12">The sequence shown here is derived from an EMBL/GenBank/DDBJ whole genome shotgun (WGS) entry which is preliminary data.</text>
</comment>
<dbReference type="PANTHER" id="PTHR46179:SF13">
    <property type="entry name" value="C2H2-TYPE DOMAIN-CONTAINING PROTEIN"/>
    <property type="match status" value="1"/>
</dbReference>
<keyword evidence="8" id="KW-0539">Nucleus</keyword>
<gene>
    <name evidence="12" type="ORF">CPLU01_02668</name>
</gene>
<dbReference type="AlphaFoldDB" id="A0A8H6KUZ5"/>
<dbReference type="SUPFAM" id="SSF57667">
    <property type="entry name" value="beta-beta-alpha zinc fingers"/>
    <property type="match status" value="4"/>
</dbReference>
<dbReference type="EMBL" id="WIGO01000021">
    <property type="protein sequence ID" value="KAF6838060.1"/>
    <property type="molecule type" value="Genomic_DNA"/>
</dbReference>
<feature type="region of interest" description="Disordered" evidence="10">
    <location>
        <begin position="1"/>
        <end position="76"/>
    </location>
</feature>
<keyword evidence="7" id="KW-0804">Transcription</keyword>
<dbReference type="PROSITE" id="PS00028">
    <property type="entry name" value="ZINC_FINGER_C2H2_1"/>
    <property type="match status" value="6"/>
</dbReference>
<dbReference type="Proteomes" id="UP000654918">
    <property type="component" value="Unassembled WGS sequence"/>
</dbReference>
<evidence type="ECO:0000256" key="9">
    <source>
        <dbReference type="PROSITE-ProRule" id="PRU00042"/>
    </source>
</evidence>
<feature type="domain" description="C2H2-type" evidence="11">
    <location>
        <begin position="145"/>
        <end position="174"/>
    </location>
</feature>
<feature type="compositionally biased region" description="Low complexity" evidence="10">
    <location>
        <begin position="48"/>
        <end position="60"/>
    </location>
</feature>
<feature type="domain" description="C2H2-type" evidence="11">
    <location>
        <begin position="175"/>
        <end position="206"/>
    </location>
</feature>
<keyword evidence="13" id="KW-1185">Reference proteome</keyword>
<proteinExistence type="predicted"/>
<dbReference type="GO" id="GO:0005634">
    <property type="term" value="C:nucleus"/>
    <property type="evidence" value="ECO:0007669"/>
    <property type="project" value="UniProtKB-SubCell"/>
</dbReference>
<dbReference type="PANTHER" id="PTHR46179">
    <property type="entry name" value="ZINC FINGER PROTEIN"/>
    <property type="match status" value="1"/>
</dbReference>